<keyword evidence="3" id="KW-1185">Reference proteome</keyword>
<name>A0A1X0NZC8_9TRYP</name>
<dbReference type="GeneID" id="39984490"/>
<accession>A0A1X0NZC8</accession>
<feature type="compositionally biased region" description="Basic residues" evidence="1">
    <location>
        <begin position="568"/>
        <end position="579"/>
    </location>
</feature>
<feature type="compositionally biased region" description="Basic and acidic residues" evidence="1">
    <location>
        <begin position="487"/>
        <end position="501"/>
    </location>
</feature>
<protein>
    <submittedName>
        <fullName evidence="2">Uncharacterized protein</fullName>
    </submittedName>
</protein>
<feature type="compositionally biased region" description="Polar residues" evidence="1">
    <location>
        <begin position="373"/>
        <end position="383"/>
    </location>
</feature>
<evidence type="ECO:0000313" key="2">
    <source>
        <dbReference type="EMBL" id="ORC89951.1"/>
    </source>
</evidence>
<dbReference type="PROSITE" id="PS51257">
    <property type="entry name" value="PROKAR_LIPOPROTEIN"/>
    <property type="match status" value="1"/>
</dbReference>
<feature type="region of interest" description="Disordered" evidence="1">
    <location>
        <begin position="347"/>
        <end position="390"/>
    </location>
</feature>
<reference evidence="2 3" key="1">
    <citation type="submission" date="2017-03" db="EMBL/GenBank/DDBJ databases">
        <title>An alternative strategy for trypanosome survival in the mammalian bloodstream revealed through genome and transcriptome analysis of the ubiquitous bovine parasite Trypanosoma (Megatrypanum) theileri.</title>
        <authorList>
            <person name="Kelly S."/>
            <person name="Ivens A."/>
            <person name="Mott A."/>
            <person name="O'Neill E."/>
            <person name="Emms D."/>
            <person name="Macleod O."/>
            <person name="Voorheis P."/>
            <person name="Matthews J."/>
            <person name="Matthews K."/>
            <person name="Carrington M."/>
        </authorList>
    </citation>
    <scope>NUCLEOTIDE SEQUENCE [LARGE SCALE GENOMIC DNA]</scope>
    <source>
        <strain evidence="2">Edinburgh</strain>
    </source>
</reference>
<evidence type="ECO:0000256" key="1">
    <source>
        <dbReference type="SAM" id="MobiDB-lite"/>
    </source>
</evidence>
<dbReference type="RefSeq" id="XP_028884017.1">
    <property type="nucleotide sequence ID" value="XM_029024710.1"/>
</dbReference>
<feature type="region of interest" description="Disordered" evidence="1">
    <location>
        <begin position="442"/>
        <end position="604"/>
    </location>
</feature>
<evidence type="ECO:0000313" key="3">
    <source>
        <dbReference type="Proteomes" id="UP000192257"/>
    </source>
</evidence>
<dbReference type="OrthoDB" id="273529at2759"/>
<sequence length="604" mass="67258">MTNSRKMCLRGWRLSLTPSISLVSGACLEARRGAFNKFEAVDFAGRSRNVSNAFNPLELNLFDDPTGGLAAGPAEELSTTEIEHQVRLYVSAYSRSLFYLLYTPFVDVISVLLERGLVPDTARAGEVMCRWFTDGALTLQNPTCVEAAMGPAAWRELCAGLDDFYADVAAVLPLPAAAQRHGLAAELLVPFMRQLAMELLVPARRRAVVAVLPGLVLGLANGRAPPALGLHPTDQRARAVATADLFLSAGQETGNTDLAYLGIQLLRANDIPVPFPKQKQLTNVFAAATRIQTDWQMRVSGQLVEVLPKWMEYYKKVHNDNVNAMKRLHEKDSAEATVAVGEKFSDKNETKKLASKNNPEKTNTTTTTTTTTSRDTISKSNRNSQDDEGVHDYFTSHRAENLVRLSDLENRILQCVRNRETAWSDENNKLYSRFRRKRSGNVGELKKERAGEEEEVEVELEEDNDDNDIVERVNAENVGGKRHSRKKAEGQKSKGDSNNRDWDDDDGDENNSKSNGLHLGKTKKTNTSLEFEEISPEPASRSNKVSKRSEQPKNTKRGGKKEIEEKKKNPKQKGGKRKGNTNTKACENDEMDEIPYKENMVFGV</sequence>
<feature type="compositionally biased region" description="Low complexity" evidence="1">
    <location>
        <begin position="362"/>
        <end position="372"/>
    </location>
</feature>
<dbReference type="EMBL" id="NBCO01000010">
    <property type="protein sequence ID" value="ORC89951.1"/>
    <property type="molecule type" value="Genomic_DNA"/>
</dbReference>
<dbReference type="Proteomes" id="UP000192257">
    <property type="component" value="Unassembled WGS sequence"/>
</dbReference>
<organism evidence="2 3">
    <name type="scientific">Trypanosoma theileri</name>
    <dbReference type="NCBI Taxonomy" id="67003"/>
    <lineage>
        <taxon>Eukaryota</taxon>
        <taxon>Discoba</taxon>
        <taxon>Euglenozoa</taxon>
        <taxon>Kinetoplastea</taxon>
        <taxon>Metakinetoplastina</taxon>
        <taxon>Trypanosomatida</taxon>
        <taxon>Trypanosomatidae</taxon>
        <taxon>Trypanosoma</taxon>
    </lineage>
</organism>
<dbReference type="AlphaFoldDB" id="A0A1X0NZC8"/>
<dbReference type="VEuPathDB" id="TriTrypDB:TM35_000102190"/>
<gene>
    <name evidence="2" type="ORF">TM35_000102190</name>
</gene>
<feature type="compositionally biased region" description="Acidic residues" evidence="1">
    <location>
        <begin position="451"/>
        <end position="468"/>
    </location>
</feature>
<proteinExistence type="predicted"/>
<comment type="caution">
    <text evidence="2">The sequence shown here is derived from an EMBL/GenBank/DDBJ whole genome shotgun (WGS) entry which is preliminary data.</text>
</comment>